<dbReference type="eggNOG" id="ENOG502SIGW">
    <property type="taxonomic scope" value="Eukaryota"/>
</dbReference>
<organism evidence="1 2">
    <name type="scientific">Gloeophyllum trabeum (strain ATCC 11539 / FP-39264 / Madison 617)</name>
    <name type="common">Brown rot fungus</name>
    <dbReference type="NCBI Taxonomy" id="670483"/>
    <lineage>
        <taxon>Eukaryota</taxon>
        <taxon>Fungi</taxon>
        <taxon>Dikarya</taxon>
        <taxon>Basidiomycota</taxon>
        <taxon>Agaricomycotina</taxon>
        <taxon>Agaricomycetes</taxon>
        <taxon>Gloeophyllales</taxon>
        <taxon>Gloeophyllaceae</taxon>
        <taxon>Gloeophyllum</taxon>
    </lineage>
</organism>
<name>S7RLA3_GLOTA</name>
<sequence length="175" mass="19646">MAGTSAAKGPSYGQQFQSALGQLPSPVTTPVRSAAFQAEWKARTEARVRIFCSLNRAGNALCAWHDSRRERRTYPPRMAPAGYLNCGCTYEEALFEESLARHGVGSYHPGESVRMDPALRNPLLKLLERRYGYRDGDFERDPITGNWIEGEGAKPWEEKVMAGVSASRRRPDERR</sequence>
<dbReference type="HOGENOM" id="CLU_044611_1_0_1"/>
<dbReference type="GeneID" id="19306320"/>
<reference evidence="1 2" key="1">
    <citation type="journal article" date="2012" name="Science">
        <title>The Paleozoic origin of enzymatic lignin decomposition reconstructed from 31 fungal genomes.</title>
        <authorList>
            <person name="Floudas D."/>
            <person name="Binder M."/>
            <person name="Riley R."/>
            <person name="Barry K."/>
            <person name="Blanchette R.A."/>
            <person name="Henrissat B."/>
            <person name="Martinez A.T."/>
            <person name="Otillar R."/>
            <person name="Spatafora J.W."/>
            <person name="Yadav J.S."/>
            <person name="Aerts A."/>
            <person name="Benoit I."/>
            <person name="Boyd A."/>
            <person name="Carlson A."/>
            <person name="Copeland A."/>
            <person name="Coutinho P.M."/>
            <person name="de Vries R.P."/>
            <person name="Ferreira P."/>
            <person name="Findley K."/>
            <person name="Foster B."/>
            <person name="Gaskell J."/>
            <person name="Glotzer D."/>
            <person name="Gorecki P."/>
            <person name="Heitman J."/>
            <person name="Hesse C."/>
            <person name="Hori C."/>
            <person name="Igarashi K."/>
            <person name="Jurgens J.A."/>
            <person name="Kallen N."/>
            <person name="Kersten P."/>
            <person name="Kohler A."/>
            <person name="Kuees U."/>
            <person name="Kumar T.K.A."/>
            <person name="Kuo A."/>
            <person name="LaButti K."/>
            <person name="Larrondo L.F."/>
            <person name="Lindquist E."/>
            <person name="Ling A."/>
            <person name="Lombard V."/>
            <person name="Lucas S."/>
            <person name="Lundell T."/>
            <person name="Martin R."/>
            <person name="McLaughlin D.J."/>
            <person name="Morgenstern I."/>
            <person name="Morin E."/>
            <person name="Murat C."/>
            <person name="Nagy L.G."/>
            <person name="Nolan M."/>
            <person name="Ohm R.A."/>
            <person name="Patyshakuliyeva A."/>
            <person name="Rokas A."/>
            <person name="Ruiz-Duenas F.J."/>
            <person name="Sabat G."/>
            <person name="Salamov A."/>
            <person name="Samejima M."/>
            <person name="Schmutz J."/>
            <person name="Slot J.C."/>
            <person name="St John F."/>
            <person name="Stenlid J."/>
            <person name="Sun H."/>
            <person name="Sun S."/>
            <person name="Syed K."/>
            <person name="Tsang A."/>
            <person name="Wiebenga A."/>
            <person name="Young D."/>
            <person name="Pisabarro A."/>
            <person name="Eastwood D.C."/>
            <person name="Martin F."/>
            <person name="Cullen D."/>
            <person name="Grigoriev I.V."/>
            <person name="Hibbett D.S."/>
        </authorList>
    </citation>
    <scope>NUCLEOTIDE SEQUENCE [LARGE SCALE GENOMIC DNA]</scope>
    <source>
        <strain evidence="1 2">ATCC 11539</strain>
    </source>
</reference>
<dbReference type="OMA" id="ARIRTYC"/>
<keyword evidence="2" id="KW-1185">Reference proteome</keyword>
<evidence type="ECO:0000313" key="2">
    <source>
        <dbReference type="Proteomes" id="UP000030669"/>
    </source>
</evidence>
<proteinExistence type="predicted"/>
<protein>
    <submittedName>
        <fullName evidence="1">Uncharacterized protein</fullName>
    </submittedName>
</protein>
<gene>
    <name evidence="1" type="ORF">GLOTRDRAFT_45094</name>
</gene>
<evidence type="ECO:0000313" key="1">
    <source>
        <dbReference type="EMBL" id="EPQ53444.1"/>
    </source>
</evidence>
<dbReference type="RefSeq" id="XP_007867724.1">
    <property type="nucleotide sequence ID" value="XM_007869533.1"/>
</dbReference>
<dbReference type="EMBL" id="KB469305">
    <property type="protein sequence ID" value="EPQ53444.1"/>
    <property type="molecule type" value="Genomic_DNA"/>
</dbReference>
<dbReference type="OrthoDB" id="3222060at2759"/>
<accession>S7RLA3</accession>
<dbReference type="AlphaFoldDB" id="S7RLA3"/>
<dbReference type="KEGG" id="gtr:GLOTRDRAFT_45094"/>
<dbReference type="Proteomes" id="UP000030669">
    <property type="component" value="Unassembled WGS sequence"/>
</dbReference>